<dbReference type="EMBL" id="PNIM01000007">
    <property type="protein sequence ID" value="PMB75732.1"/>
    <property type="molecule type" value="Genomic_DNA"/>
</dbReference>
<protein>
    <submittedName>
        <fullName evidence="1">VWA domain-containing protein</fullName>
    </submittedName>
</protein>
<evidence type="ECO:0000313" key="1">
    <source>
        <dbReference type="EMBL" id="HEW64184.1"/>
    </source>
</evidence>
<reference evidence="2" key="3">
    <citation type="submission" date="2020-10" db="EMBL/GenBank/DDBJ databases">
        <title>Fervidococcus fontis strain 3639Fd - the first crenarchaeon capable of growth on lipids.</title>
        <authorList>
            <person name="Kochetkova T.V."/>
            <person name="Elcheninov A.G."/>
            <person name="Toschakov S.V."/>
            <person name="Kublanov I.V."/>
        </authorList>
    </citation>
    <scope>NUCLEOTIDE SEQUENCE</scope>
    <source>
        <strain evidence="2">3639Fd</strain>
    </source>
</reference>
<evidence type="ECO:0000313" key="2">
    <source>
        <dbReference type="EMBL" id="MBE9391120.1"/>
    </source>
</evidence>
<evidence type="ECO:0000313" key="4">
    <source>
        <dbReference type="Proteomes" id="UP000237153"/>
    </source>
</evidence>
<dbReference type="RefSeq" id="WP_193803573.1">
    <property type="nucleotide sequence ID" value="NZ_DSFH01000054.1"/>
</dbReference>
<sequence>MLSDEINLDEVISIVQGIAGRLRERNVLVSTSEIENAVKLYITATQLSPYGYFPLKPVIESVFVKRKYDEEIFNDAWRDISKVSYGEKIRASEKPKEKLLKGKRIEEKEEHESLDIARMQKLSVGKLRKMGKFNEENKRKLEIARKINTLQKYYETGNRGYIDLLESELKASQKKKGSYESKDSYSASSRYEAIEKLLFRIVENPDNANALLALSKITGSDLPIEAIKYFVKKRKTFLVEKIAASIFKRSGGLLKGKKYEKGYIYGRVDIRKTLFELSRNHPEELVFKQKKRENGAILVIDKSDSMRKRSTSVIKIASQYYPFLKSLILFDTEVKVKKISRSSSRWNIIKDLLSMNFSGYTNISKALRQVIEISKPKDTVIIISDMEQTVEDEFYISLIDKLIRKKVRLIIFTSEEYAKIFKQIFPSSVNVKLIL</sequence>
<dbReference type="CDD" id="cd00198">
    <property type="entry name" value="vWFA"/>
    <property type="match status" value="1"/>
</dbReference>
<dbReference type="Gene3D" id="3.40.50.410">
    <property type="entry name" value="von Willebrand factor, type A domain"/>
    <property type="match status" value="1"/>
</dbReference>
<comment type="caution">
    <text evidence="3">The sequence shown here is derived from an EMBL/GenBank/DDBJ whole genome shotgun (WGS) entry which is preliminary data.</text>
</comment>
<dbReference type="InterPro" id="IPR008912">
    <property type="entry name" value="Uncharacterised_CoxE"/>
</dbReference>
<proteinExistence type="predicted"/>
<dbReference type="Proteomes" id="UP000886076">
    <property type="component" value="Unassembled WGS sequence"/>
</dbReference>
<dbReference type="AlphaFoldDB" id="A0A2J6N9X9"/>
<reference evidence="3 4" key="1">
    <citation type="submission" date="2018-01" db="EMBL/GenBank/DDBJ databases">
        <title>Metagenomic assembled genomes from two thermal pools in the Uzon Caldera, Kamchatka, Russia.</title>
        <authorList>
            <person name="Wilkins L."/>
            <person name="Ettinger C."/>
        </authorList>
    </citation>
    <scope>NUCLEOTIDE SEQUENCE [LARGE SCALE GENOMIC DNA]</scope>
    <source>
        <strain evidence="3">ZAV-06</strain>
    </source>
</reference>
<accession>A0A2J6N9X9</accession>
<name>A0A2J6N9X9_9CREN</name>
<dbReference type="EMBL" id="DSFH01000054">
    <property type="protein sequence ID" value="HEW64184.1"/>
    <property type="molecule type" value="Genomic_DNA"/>
</dbReference>
<evidence type="ECO:0000313" key="3">
    <source>
        <dbReference type="EMBL" id="PMB75732.1"/>
    </source>
</evidence>
<dbReference type="InterPro" id="IPR036465">
    <property type="entry name" value="vWFA_dom_sf"/>
</dbReference>
<dbReference type="EMBL" id="JADEZV010000002">
    <property type="protein sequence ID" value="MBE9391120.1"/>
    <property type="molecule type" value="Genomic_DNA"/>
</dbReference>
<dbReference type="Pfam" id="PF05762">
    <property type="entry name" value="VWA_CoxE"/>
    <property type="match status" value="1"/>
</dbReference>
<reference evidence="1" key="2">
    <citation type="journal article" date="2020" name="mSystems">
        <title>Genome- and Community-Level Interaction Insights into Carbon Utilization and Element Cycling Functions of Hydrothermarchaeota in Hydrothermal Sediment.</title>
        <authorList>
            <person name="Zhou Z."/>
            <person name="Liu Y."/>
            <person name="Xu W."/>
            <person name="Pan J."/>
            <person name="Luo Z.H."/>
            <person name="Li M."/>
        </authorList>
    </citation>
    <scope>NUCLEOTIDE SEQUENCE [LARGE SCALE GENOMIC DNA]</scope>
    <source>
        <strain evidence="1">SpSt-1261</strain>
    </source>
</reference>
<organism evidence="3 4">
    <name type="scientific">Fervidicoccus fontis</name>
    <dbReference type="NCBI Taxonomy" id="683846"/>
    <lineage>
        <taxon>Archaea</taxon>
        <taxon>Thermoproteota</taxon>
        <taxon>Thermoprotei</taxon>
        <taxon>Fervidicoccales</taxon>
        <taxon>Fervidicoccaceae</taxon>
        <taxon>Fervidicoccus</taxon>
    </lineage>
</organism>
<dbReference type="SUPFAM" id="SSF53300">
    <property type="entry name" value="vWA-like"/>
    <property type="match status" value="1"/>
</dbReference>
<gene>
    <name evidence="3" type="ORF">C0188_01940</name>
    <name evidence="1" type="ORF">ENO39_03910</name>
    <name evidence="2" type="ORF">IOK49_03380</name>
</gene>
<dbReference type="Proteomes" id="UP000237153">
    <property type="component" value="Unassembled WGS sequence"/>
</dbReference>
<dbReference type="Proteomes" id="UP000652307">
    <property type="component" value="Unassembled WGS sequence"/>
</dbReference>